<name>A0A552V564_9FIRM</name>
<feature type="domain" description="Peptidase S54 rhomboid" evidence="6">
    <location>
        <begin position="56"/>
        <end position="188"/>
    </location>
</feature>
<dbReference type="GO" id="GO:0016020">
    <property type="term" value="C:membrane"/>
    <property type="evidence" value="ECO:0007669"/>
    <property type="project" value="UniProtKB-SubCell"/>
</dbReference>
<feature type="transmembrane region" description="Helical" evidence="5">
    <location>
        <begin position="12"/>
        <end position="30"/>
    </location>
</feature>
<sequence>MSSYRKRLIISFNSPVVLGFTFACLVVLVLDKFTLGMSTNMLFSVYRSSMLDPLTYVRFFGHVLGHAGWGHFFGNMMLFLVIGPLLEEKYGSKKLLFVILVTAFVTGVINFIFFPRTQLLGASGVVFAFILLASMTSIKGGEIPVTFILVAVIYIGQQVYEGTFIQDNVSNLTHIIGGLVGSTLGFMLNTKKFKKKW</sequence>
<dbReference type="InterPro" id="IPR035952">
    <property type="entry name" value="Rhomboid-like_sf"/>
</dbReference>
<keyword evidence="3 5" id="KW-1133">Transmembrane helix</keyword>
<evidence type="ECO:0000313" key="8">
    <source>
        <dbReference type="Proteomes" id="UP000319424"/>
    </source>
</evidence>
<dbReference type="PANTHER" id="PTHR43066">
    <property type="entry name" value="RHOMBOID-RELATED PROTEIN"/>
    <property type="match status" value="1"/>
</dbReference>
<dbReference type="AlphaFoldDB" id="A0A552V564"/>
<proteinExistence type="predicted"/>
<comment type="subcellular location">
    <subcellularLocation>
        <location evidence="1">Membrane</location>
        <topology evidence="1">Multi-pass membrane protein</topology>
    </subcellularLocation>
</comment>
<feature type="transmembrane region" description="Helical" evidence="5">
    <location>
        <begin position="95"/>
        <end position="113"/>
    </location>
</feature>
<dbReference type="OrthoDB" id="5419261at2"/>
<feature type="transmembrane region" description="Helical" evidence="5">
    <location>
        <begin position="59"/>
        <end position="83"/>
    </location>
</feature>
<protein>
    <submittedName>
        <fullName evidence="7">Rhomboid family intramembrane serine protease</fullName>
    </submittedName>
</protein>
<evidence type="ECO:0000256" key="4">
    <source>
        <dbReference type="ARBA" id="ARBA00023136"/>
    </source>
</evidence>
<dbReference type="PROSITE" id="PS51257">
    <property type="entry name" value="PROKAR_LIPOPROTEIN"/>
    <property type="match status" value="1"/>
</dbReference>
<keyword evidence="7" id="KW-0378">Hydrolase</keyword>
<comment type="caution">
    <text evidence="7">The sequence shown here is derived from an EMBL/GenBank/DDBJ whole genome shotgun (WGS) entry which is preliminary data.</text>
</comment>
<dbReference type="GO" id="GO:0004252">
    <property type="term" value="F:serine-type endopeptidase activity"/>
    <property type="evidence" value="ECO:0007669"/>
    <property type="project" value="InterPro"/>
</dbReference>
<dbReference type="InterPro" id="IPR022764">
    <property type="entry name" value="Peptidase_S54_rhomboid_dom"/>
</dbReference>
<evidence type="ECO:0000256" key="3">
    <source>
        <dbReference type="ARBA" id="ARBA00022989"/>
    </source>
</evidence>
<gene>
    <name evidence="7" type="ORF">FL857_07185</name>
</gene>
<dbReference type="Proteomes" id="UP000319424">
    <property type="component" value="Unassembled WGS sequence"/>
</dbReference>
<dbReference type="RefSeq" id="WP_144398303.1">
    <property type="nucleotide sequence ID" value="NZ_VJXW01000009.1"/>
</dbReference>
<keyword evidence="7" id="KW-0645">Protease</keyword>
<evidence type="ECO:0000313" key="7">
    <source>
        <dbReference type="EMBL" id="TRW25581.1"/>
    </source>
</evidence>
<accession>A0A552V564</accession>
<dbReference type="Gene3D" id="1.20.1540.10">
    <property type="entry name" value="Rhomboid-like"/>
    <property type="match status" value="1"/>
</dbReference>
<evidence type="ECO:0000256" key="5">
    <source>
        <dbReference type="SAM" id="Phobius"/>
    </source>
</evidence>
<keyword evidence="2 5" id="KW-0812">Transmembrane</keyword>
<evidence type="ECO:0000256" key="1">
    <source>
        <dbReference type="ARBA" id="ARBA00004141"/>
    </source>
</evidence>
<dbReference type="EMBL" id="VJXW01000009">
    <property type="protein sequence ID" value="TRW25581.1"/>
    <property type="molecule type" value="Genomic_DNA"/>
</dbReference>
<feature type="transmembrane region" description="Helical" evidence="5">
    <location>
        <begin position="143"/>
        <end position="160"/>
    </location>
</feature>
<dbReference type="SUPFAM" id="SSF144091">
    <property type="entry name" value="Rhomboid-like"/>
    <property type="match status" value="1"/>
</dbReference>
<dbReference type="GO" id="GO:0006508">
    <property type="term" value="P:proteolysis"/>
    <property type="evidence" value="ECO:0007669"/>
    <property type="project" value="UniProtKB-KW"/>
</dbReference>
<evidence type="ECO:0000256" key="2">
    <source>
        <dbReference type="ARBA" id="ARBA00022692"/>
    </source>
</evidence>
<organism evidence="7 8">
    <name type="scientific">Criibacterium bergeronii</name>
    <dbReference type="NCBI Taxonomy" id="1871336"/>
    <lineage>
        <taxon>Bacteria</taxon>
        <taxon>Bacillati</taxon>
        <taxon>Bacillota</taxon>
        <taxon>Clostridia</taxon>
        <taxon>Peptostreptococcales</taxon>
        <taxon>Filifactoraceae</taxon>
        <taxon>Criibacterium</taxon>
    </lineage>
</organism>
<evidence type="ECO:0000259" key="6">
    <source>
        <dbReference type="Pfam" id="PF01694"/>
    </source>
</evidence>
<feature type="transmembrane region" description="Helical" evidence="5">
    <location>
        <begin position="119"/>
        <end position="136"/>
    </location>
</feature>
<feature type="transmembrane region" description="Helical" evidence="5">
    <location>
        <begin position="172"/>
        <end position="190"/>
    </location>
</feature>
<dbReference type="Pfam" id="PF01694">
    <property type="entry name" value="Rhomboid"/>
    <property type="match status" value="1"/>
</dbReference>
<reference evidence="7 8" key="1">
    <citation type="submission" date="2019-07" db="EMBL/GenBank/DDBJ databases">
        <title>Criibacterium bergeronii gen. nov., sp. nov. isolated from human clinical samples.</title>
        <authorList>
            <person name="Maheux A.F."/>
            <person name="Boudreau D.K."/>
            <person name="Berube E."/>
            <person name="Brodeur S."/>
            <person name="Bernard K.A."/>
            <person name="Abed J.Y."/>
            <person name="Ducrey E."/>
            <person name="Guay E.F."/>
            <person name="Raymond F."/>
            <person name="Corbeil J."/>
            <person name="Domingo M.-C."/>
            <person name="Roy P.H."/>
            <person name="Boissinot M."/>
            <person name="Tocheva E.I."/>
            <person name="Omar R.F."/>
        </authorList>
    </citation>
    <scope>NUCLEOTIDE SEQUENCE [LARGE SCALE GENOMIC DNA]</scope>
    <source>
        <strain evidence="7 8">CCRI-24246</strain>
    </source>
</reference>
<keyword evidence="4 5" id="KW-0472">Membrane</keyword>